<name>A0A350P4A3_9ALTE</name>
<reference evidence="1 2" key="1">
    <citation type="journal article" date="2018" name="Nat. Biotechnol.">
        <title>A standardized bacterial taxonomy based on genome phylogeny substantially revises the tree of life.</title>
        <authorList>
            <person name="Parks D.H."/>
            <person name="Chuvochina M."/>
            <person name="Waite D.W."/>
            <person name="Rinke C."/>
            <person name="Skarshewski A."/>
            <person name="Chaumeil P.A."/>
            <person name="Hugenholtz P."/>
        </authorList>
    </citation>
    <scope>NUCLEOTIDE SEQUENCE [LARGE SCALE GENOMIC DNA]</scope>
    <source>
        <strain evidence="1">UBA11978</strain>
    </source>
</reference>
<dbReference type="EMBL" id="DNAN01000365">
    <property type="protein sequence ID" value="HAW76120.1"/>
    <property type="molecule type" value="Genomic_DNA"/>
</dbReference>
<evidence type="ECO:0000313" key="2">
    <source>
        <dbReference type="Proteomes" id="UP000263517"/>
    </source>
</evidence>
<protein>
    <submittedName>
        <fullName evidence="1">Uncharacterized protein</fullName>
    </submittedName>
</protein>
<dbReference type="Proteomes" id="UP000263517">
    <property type="component" value="Unassembled WGS sequence"/>
</dbReference>
<evidence type="ECO:0000313" key="1">
    <source>
        <dbReference type="EMBL" id="HAW76120.1"/>
    </source>
</evidence>
<accession>A0A350P4A3</accession>
<dbReference type="AlphaFoldDB" id="A0A350P4A3"/>
<organism evidence="1 2">
    <name type="scientific">Alteromonas australica</name>
    <dbReference type="NCBI Taxonomy" id="589873"/>
    <lineage>
        <taxon>Bacteria</taxon>
        <taxon>Pseudomonadati</taxon>
        <taxon>Pseudomonadota</taxon>
        <taxon>Gammaproteobacteria</taxon>
        <taxon>Alteromonadales</taxon>
        <taxon>Alteromonadaceae</taxon>
        <taxon>Alteromonas/Salinimonas group</taxon>
        <taxon>Alteromonas</taxon>
    </lineage>
</organism>
<feature type="non-terminal residue" evidence="1">
    <location>
        <position position="96"/>
    </location>
</feature>
<comment type="caution">
    <text evidence="1">The sequence shown here is derived from an EMBL/GenBank/DDBJ whole genome shotgun (WGS) entry which is preliminary data.</text>
</comment>
<proteinExistence type="predicted"/>
<sequence>MTFVDRKAHRPTFIVSIDGFPFHFVEEKQPITLTVAISGDLNSASEFMRCFVNDTQIGGDLSTGFQDGTLRDIITDEDVTAIVGENPVVKISGFGS</sequence>
<gene>
    <name evidence="1" type="ORF">DCW74_10350</name>
</gene>